<dbReference type="OrthoDB" id="5575at2759"/>
<protein>
    <recommendedName>
        <fullName evidence="1">SEC63 domain-containing protein</fullName>
    </recommendedName>
</protein>
<dbReference type="GO" id="GO:0043138">
    <property type="term" value="F:3'-5' DNA helicase activity"/>
    <property type="evidence" value="ECO:0007669"/>
    <property type="project" value="UniProtKB-EC"/>
</dbReference>
<gene>
    <name evidence="2" type="ORF">BINO364_LOCUS2581</name>
</gene>
<dbReference type="InterPro" id="IPR052247">
    <property type="entry name" value="Meiotic_Crossover_Helicase"/>
</dbReference>
<feature type="non-terminal residue" evidence="2">
    <location>
        <position position="132"/>
    </location>
</feature>
<dbReference type="InterPro" id="IPR004179">
    <property type="entry name" value="Sec63-dom"/>
</dbReference>
<name>A0A8J9V5B1_9NEOP</name>
<keyword evidence="3" id="KW-1185">Reference proteome</keyword>
<organism evidence="2 3">
    <name type="scientific">Brenthis ino</name>
    <name type="common">lesser marbled fritillary</name>
    <dbReference type="NCBI Taxonomy" id="405034"/>
    <lineage>
        <taxon>Eukaryota</taxon>
        <taxon>Metazoa</taxon>
        <taxon>Ecdysozoa</taxon>
        <taxon>Arthropoda</taxon>
        <taxon>Hexapoda</taxon>
        <taxon>Insecta</taxon>
        <taxon>Pterygota</taxon>
        <taxon>Neoptera</taxon>
        <taxon>Endopterygota</taxon>
        <taxon>Lepidoptera</taxon>
        <taxon>Glossata</taxon>
        <taxon>Ditrysia</taxon>
        <taxon>Papilionoidea</taxon>
        <taxon>Nymphalidae</taxon>
        <taxon>Heliconiinae</taxon>
        <taxon>Argynnini</taxon>
        <taxon>Brenthis</taxon>
    </lineage>
</organism>
<dbReference type="Proteomes" id="UP000838878">
    <property type="component" value="Chromosome 10"/>
</dbReference>
<dbReference type="GO" id="GO:0051321">
    <property type="term" value="P:meiotic cell cycle"/>
    <property type="evidence" value="ECO:0007669"/>
    <property type="project" value="UniProtKB-KW"/>
</dbReference>
<evidence type="ECO:0000313" key="2">
    <source>
        <dbReference type="EMBL" id="CAH0715688.1"/>
    </source>
</evidence>
<dbReference type="GO" id="GO:0016787">
    <property type="term" value="F:hydrolase activity"/>
    <property type="evidence" value="ECO:0007669"/>
    <property type="project" value="UniProtKB-KW"/>
</dbReference>
<dbReference type="PANTHER" id="PTHR47835">
    <property type="entry name" value="HFM1, ATP DEPENDENT DNA HELICASE HOMOLOG"/>
    <property type="match status" value="1"/>
</dbReference>
<dbReference type="Gene3D" id="1.10.3380.10">
    <property type="entry name" value="Sec63 N-terminal domain-like domain"/>
    <property type="match status" value="1"/>
</dbReference>
<feature type="domain" description="SEC63" evidence="1">
    <location>
        <begin position="20"/>
        <end position="102"/>
    </location>
</feature>
<dbReference type="EMBL" id="OV170230">
    <property type="protein sequence ID" value="CAH0715688.1"/>
    <property type="molecule type" value="Genomic_DNA"/>
</dbReference>
<dbReference type="PANTHER" id="PTHR47835:SF3">
    <property type="entry name" value="HELICASE FOR MEIOSIS 1"/>
    <property type="match status" value="1"/>
</dbReference>
<accession>A0A8J9V5B1</accession>
<sequence length="132" mass="15129">MNKLASAGLISMDEACCITSTEAGRLMSIYYLDLETMKLIMKLEGSEPLERLLWLICESHELSDMHLRVDERRCLNSLNRNTATATIRFPMKGKINSRQMKLSWFSILRDSSKFYIPKSKILSNNSKLFGTS</sequence>
<proteinExistence type="predicted"/>
<evidence type="ECO:0000259" key="1">
    <source>
        <dbReference type="Pfam" id="PF02889"/>
    </source>
</evidence>
<dbReference type="AlphaFoldDB" id="A0A8J9V5B1"/>
<dbReference type="Pfam" id="PF02889">
    <property type="entry name" value="Sec63"/>
    <property type="match status" value="1"/>
</dbReference>
<evidence type="ECO:0000313" key="3">
    <source>
        <dbReference type="Proteomes" id="UP000838878"/>
    </source>
</evidence>
<reference evidence="2" key="1">
    <citation type="submission" date="2021-12" db="EMBL/GenBank/DDBJ databases">
        <authorList>
            <person name="Martin H S."/>
        </authorList>
    </citation>
    <scope>NUCLEOTIDE SEQUENCE</scope>
</reference>